<dbReference type="Pfam" id="PF05191">
    <property type="entry name" value="ADK_lid"/>
    <property type="match status" value="1"/>
</dbReference>
<evidence type="ECO:0000256" key="1">
    <source>
        <dbReference type="ARBA" id="ARBA00022679"/>
    </source>
</evidence>
<keyword evidence="1 4" id="KW-0808">Transferase</keyword>
<proteinExistence type="inferred from homology"/>
<dbReference type="AlphaFoldDB" id="A0A0D0DZT8"/>
<dbReference type="EMBL" id="KN824997">
    <property type="protein sequence ID" value="KIK96236.1"/>
    <property type="molecule type" value="Genomic_DNA"/>
</dbReference>
<protein>
    <recommendedName>
        <fullName evidence="5">Adenylate kinase active site lid domain-containing protein</fullName>
    </recommendedName>
</protein>
<dbReference type="CDD" id="cd01428">
    <property type="entry name" value="ADK"/>
    <property type="match status" value="1"/>
</dbReference>
<reference evidence="7" key="2">
    <citation type="submission" date="2015-01" db="EMBL/GenBank/DDBJ databases">
        <title>Evolutionary Origins and Diversification of the Mycorrhizal Mutualists.</title>
        <authorList>
            <consortium name="DOE Joint Genome Institute"/>
            <consortium name="Mycorrhizal Genomics Consortium"/>
            <person name="Kohler A."/>
            <person name="Kuo A."/>
            <person name="Nagy L.G."/>
            <person name="Floudas D."/>
            <person name="Copeland A."/>
            <person name="Barry K.W."/>
            <person name="Cichocki N."/>
            <person name="Veneault-Fourrey C."/>
            <person name="LaButti K."/>
            <person name="Lindquist E.A."/>
            <person name="Lipzen A."/>
            <person name="Lundell T."/>
            <person name="Morin E."/>
            <person name="Murat C."/>
            <person name="Riley R."/>
            <person name="Ohm R."/>
            <person name="Sun H."/>
            <person name="Tunlid A."/>
            <person name="Henrissat B."/>
            <person name="Grigoriev I.V."/>
            <person name="Hibbett D.S."/>
            <person name="Martin F."/>
        </authorList>
    </citation>
    <scope>NUCLEOTIDE SEQUENCE [LARGE SCALE GENOMIC DNA]</scope>
    <source>
        <strain evidence="7">Ve08.2h10</strain>
    </source>
</reference>
<evidence type="ECO:0000256" key="3">
    <source>
        <dbReference type="ARBA" id="ARBA00022777"/>
    </source>
</evidence>
<evidence type="ECO:0000313" key="6">
    <source>
        <dbReference type="EMBL" id="KIK96236.1"/>
    </source>
</evidence>
<dbReference type="PRINTS" id="PR00094">
    <property type="entry name" value="ADENYLTKNASE"/>
</dbReference>
<dbReference type="InterPro" id="IPR000850">
    <property type="entry name" value="Adenylat/UMP-CMP_kin"/>
</dbReference>
<dbReference type="InterPro" id="IPR007862">
    <property type="entry name" value="Adenylate_kinase_lid-dom"/>
</dbReference>
<dbReference type="GO" id="GO:0004017">
    <property type="term" value="F:AMP kinase activity"/>
    <property type="evidence" value="ECO:0007669"/>
    <property type="project" value="InterPro"/>
</dbReference>
<dbReference type="InParanoid" id="A0A0D0DZT8"/>
<reference evidence="6 7" key="1">
    <citation type="submission" date="2014-04" db="EMBL/GenBank/DDBJ databases">
        <authorList>
            <consortium name="DOE Joint Genome Institute"/>
            <person name="Kuo A."/>
            <person name="Kohler A."/>
            <person name="Jargeat P."/>
            <person name="Nagy L.G."/>
            <person name="Floudas D."/>
            <person name="Copeland A."/>
            <person name="Barry K.W."/>
            <person name="Cichocki N."/>
            <person name="Veneault-Fourrey C."/>
            <person name="LaButti K."/>
            <person name="Lindquist E.A."/>
            <person name="Lipzen A."/>
            <person name="Lundell T."/>
            <person name="Morin E."/>
            <person name="Murat C."/>
            <person name="Sun H."/>
            <person name="Tunlid A."/>
            <person name="Henrissat B."/>
            <person name="Grigoriev I.V."/>
            <person name="Hibbett D.S."/>
            <person name="Martin F."/>
            <person name="Nordberg H.P."/>
            <person name="Cantor M.N."/>
            <person name="Hua S.X."/>
        </authorList>
    </citation>
    <scope>NUCLEOTIDE SEQUENCE [LARGE SCALE GENOMIC DNA]</scope>
    <source>
        <strain evidence="6 7">Ve08.2h10</strain>
    </source>
</reference>
<gene>
    <name evidence="6" type="ORF">PAXRUDRAFT_826181</name>
</gene>
<keyword evidence="3 4" id="KW-0418">Kinase</keyword>
<dbReference type="InterPro" id="IPR033690">
    <property type="entry name" value="Adenylat_kinase_CS"/>
</dbReference>
<evidence type="ECO:0000256" key="2">
    <source>
        <dbReference type="ARBA" id="ARBA00022741"/>
    </source>
</evidence>
<keyword evidence="7" id="KW-1185">Reference proteome</keyword>
<evidence type="ECO:0000256" key="4">
    <source>
        <dbReference type="RuleBase" id="RU003330"/>
    </source>
</evidence>
<dbReference type="STRING" id="930991.A0A0D0DZT8"/>
<accession>A0A0D0DZT8</accession>
<evidence type="ECO:0000259" key="5">
    <source>
        <dbReference type="Pfam" id="PF05191"/>
    </source>
</evidence>
<comment type="similarity">
    <text evidence="4">Belongs to the adenylate kinase family.</text>
</comment>
<dbReference type="OrthoDB" id="439792at2759"/>
<organism evidence="6 7">
    <name type="scientific">Paxillus rubicundulus Ve08.2h10</name>
    <dbReference type="NCBI Taxonomy" id="930991"/>
    <lineage>
        <taxon>Eukaryota</taxon>
        <taxon>Fungi</taxon>
        <taxon>Dikarya</taxon>
        <taxon>Basidiomycota</taxon>
        <taxon>Agaricomycotina</taxon>
        <taxon>Agaricomycetes</taxon>
        <taxon>Agaricomycetidae</taxon>
        <taxon>Boletales</taxon>
        <taxon>Paxilineae</taxon>
        <taxon>Paxillaceae</taxon>
        <taxon>Paxillus</taxon>
    </lineage>
</organism>
<dbReference type="SUPFAM" id="SSF52540">
    <property type="entry name" value="P-loop containing nucleoside triphosphate hydrolases"/>
    <property type="match status" value="1"/>
</dbReference>
<sequence length="296" mass="32891">MASLRVLASASHSSLPIGVRSLSSIVPWTLQLPPYMNLSTSEESSTQDKPALRMLLFGKPCSGKGTLAARLSKKYDISTISTGDLLRQHISERTEIGRQAEETVAAGGLLPDGLILDLVTSQLDTLRSKNWILDGFPRTQRQGRLLDIFLEKHNIPLNLVANVDISDDLLLEWVSNRWIHLPSGRVYGTSYNPPKVPGLDDITGEPLTKRPDDNPETFSRRLEYYYAQTSPLLYYYASRAYSTRLVNLQGDPDAAGPMLETIIRGSFPSVRTRIAPSQNSWLSGQLQVRLSLQPSQ</sequence>
<dbReference type="Proteomes" id="UP000054538">
    <property type="component" value="Unassembled WGS sequence"/>
</dbReference>
<dbReference type="PROSITE" id="PS00113">
    <property type="entry name" value="ADENYLATE_KINASE"/>
    <property type="match status" value="1"/>
</dbReference>
<dbReference type="Gene3D" id="3.40.50.300">
    <property type="entry name" value="P-loop containing nucleotide triphosphate hydrolases"/>
    <property type="match status" value="1"/>
</dbReference>
<dbReference type="InterPro" id="IPR027417">
    <property type="entry name" value="P-loop_NTPase"/>
</dbReference>
<dbReference type="HAMAP" id="MF_00235">
    <property type="entry name" value="Adenylate_kinase_Adk"/>
    <property type="match status" value="1"/>
</dbReference>
<dbReference type="GO" id="GO:0005524">
    <property type="term" value="F:ATP binding"/>
    <property type="evidence" value="ECO:0007669"/>
    <property type="project" value="InterPro"/>
</dbReference>
<dbReference type="Pfam" id="PF00406">
    <property type="entry name" value="ADK"/>
    <property type="match status" value="1"/>
</dbReference>
<dbReference type="NCBIfam" id="TIGR01351">
    <property type="entry name" value="adk"/>
    <property type="match status" value="1"/>
</dbReference>
<dbReference type="InterPro" id="IPR006259">
    <property type="entry name" value="Adenyl_kin_sub"/>
</dbReference>
<feature type="domain" description="Adenylate kinase active site lid" evidence="5">
    <location>
        <begin position="177"/>
        <end position="212"/>
    </location>
</feature>
<dbReference type="PANTHER" id="PTHR23359">
    <property type="entry name" value="NUCLEOTIDE KINASE"/>
    <property type="match status" value="1"/>
</dbReference>
<dbReference type="HOGENOM" id="CLU_032354_1_1_1"/>
<keyword evidence="2" id="KW-0547">Nucleotide-binding</keyword>
<evidence type="ECO:0000313" key="7">
    <source>
        <dbReference type="Proteomes" id="UP000054538"/>
    </source>
</evidence>
<dbReference type="FunFam" id="3.40.50.300:FF:000106">
    <property type="entry name" value="Adenylate kinase mitochondrial"/>
    <property type="match status" value="1"/>
</dbReference>
<name>A0A0D0DZT8_9AGAM</name>